<dbReference type="Proteomes" id="UP000054988">
    <property type="component" value="Unassembled WGS sequence"/>
</dbReference>
<reference evidence="1 2" key="1">
    <citation type="submission" date="2015-12" db="EMBL/GenBank/DDBJ databases">
        <title>Draft genome sequence of Moniliophthora roreri, the causal agent of frosty pod rot of cacao.</title>
        <authorList>
            <person name="Aime M.C."/>
            <person name="Diaz-Valderrama J.R."/>
            <person name="Kijpornyongpan T."/>
            <person name="Phillips-Mora W."/>
        </authorList>
    </citation>
    <scope>NUCLEOTIDE SEQUENCE [LARGE SCALE GENOMIC DNA]</scope>
    <source>
        <strain evidence="1 2">MCA 2952</strain>
    </source>
</reference>
<organism evidence="1 2">
    <name type="scientific">Moniliophthora roreri</name>
    <name type="common">Frosty pod rot fungus</name>
    <name type="synonym">Monilia roreri</name>
    <dbReference type="NCBI Taxonomy" id="221103"/>
    <lineage>
        <taxon>Eukaryota</taxon>
        <taxon>Fungi</taxon>
        <taxon>Dikarya</taxon>
        <taxon>Basidiomycota</taxon>
        <taxon>Agaricomycotina</taxon>
        <taxon>Agaricomycetes</taxon>
        <taxon>Agaricomycetidae</taxon>
        <taxon>Agaricales</taxon>
        <taxon>Marasmiineae</taxon>
        <taxon>Marasmiaceae</taxon>
        <taxon>Moniliophthora</taxon>
    </lineage>
</organism>
<dbReference type="EMBL" id="LATX01002128">
    <property type="protein sequence ID" value="KTB33874.1"/>
    <property type="molecule type" value="Genomic_DNA"/>
</dbReference>
<proteinExistence type="predicted"/>
<protein>
    <submittedName>
        <fullName evidence="1">Uncharacterized protein</fullName>
    </submittedName>
</protein>
<sequence>MSSGYIYNYLSCR</sequence>
<accession>A0A0W0FCG4</accession>
<comment type="caution">
    <text evidence="1">The sequence shown here is derived from an EMBL/GenBank/DDBJ whole genome shotgun (WGS) entry which is preliminary data.</text>
</comment>
<evidence type="ECO:0000313" key="1">
    <source>
        <dbReference type="EMBL" id="KTB33874.1"/>
    </source>
</evidence>
<evidence type="ECO:0000313" key="2">
    <source>
        <dbReference type="Proteomes" id="UP000054988"/>
    </source>
</evidence>
<gene>
    <name evidence="1" type="ORF">WG66_13550</name>
</gene>
<name>A0A0W0FCG4_MONRR</name>